<evidence type="ECO:0000313" key="3">
    <source>
        <dbReference type="RefSeq" id="XP_035541987.1"/>
    </source>
</evidence>
<dbReference type="InterPro" id="IPR004158">
    <property type="entry name" value="DUF247_pln"/>
</dbReference>
<protein>
    <submittedName>
        <fullName evidence="3">UPF0481 protein At3g47200-like</fullName>
    </submittedName>
</protein>
<dbReference type="GeneID" id="108990375"/>
<dbReference type="PANTHER" id="PTHR31170:SF25">
    <property type="entry name" value="BNAA09G04570D PROTEIN"/>
    <property type="match status" value="1"/>
</dbReference>
<dbReference type="Proteomes" id="UP000235220">
    <property type="component" value="Chromosome 15"/>
</dbReference>
<dbReference type="RefSeq" id="XP_035541987.1">
    <property type="nucleotide sequence ID" value="XM_035686094.1"/>
</dbReference>
<accession>A0A6P9EGL3</accession>
<feature type="region of interest" description="Disordered" evidence="1">
    <location>
        <begin position="1"/>
        <end position="20"/>
    </location>
</feature>
<dbReference type="AlphaFoldDB" id="A0A6P9EGL3"/>
<dbReference type="Pfam" id="PF03140">
    <property type="entry name" value="DUF247"/>
    <property type="match status" value="1"/>
</dbReference>
<evidence type="ECO:0000313" key="2">
    <source>
        <dbReference type="Proteomes" id="UP000235220"/>
    </source>
</evidence>
<reference evidence="3" key="1">
    <citation type="submission" date="2025-08" db="UniProtKB">
        <authorList>
            <consortium name="RefSeq"/>
        </authorList>
    </citation>
    <scope>IDENTIFICATION</scope>
    <source>
        <tissue evidence="3">Leaves</tissue>
    </source>
</reference>
<dbReference type="KEGG" id="jre:108990375"/>
<gene>
    <name evidence="3" type="primary">LOC108990375</name>
</gene>
<dbReference type="InParanoid" id="A0A6P9EGL3"/>
<sequence length="322" mass="37325">MEIISSSHQGESSTSSNYQKPLPEFTKEELGLMINKQVTKYSEEAKKLQQEADLGSTSCIYRVLPRLKEINGNSYEPNVVSIGPYYYNLRDEKFKMAEDYKRKCFGSMLVRAEQQVIQFQIYEECLRIISNLEVRIRKCYSEEFEVAGIEFLEMMIVDACFIIEIIDMFGPNKEVDSSESLAALAWMVPYFYRDFLLLENQIPFFVLDRIHAVTRTIHEGSSHSCFLDLTYAALEFFKNGMKRLDLDISDITSMNVGETNQCLHLLDLVRSSLMPFYYKRQRPEFPTETTFIHCVSKLRLAGIGQSSQSPQLPRSEIQERCD</sequence>
<keyword evidence="2" id="KW-1185">Reference proteome</keyword>
<name>A0A6P9EGL3_JUGRE</name>
<feature type="compositionally biased region" description="Low complexity" evidence="1">
    <location>
        <begin position="1"/>
        <end position="16"/>
    </location>
</feature>
<organism evidence="2 3">
    <name type="scientific">Juglans regia</name>
    <name type="common">English walnut</name>
    <dbReference type="NCBI Taxonomy" id="51240"/>
    <lineage>
        <taxon>Eukaryota</taxon>
        <taxon>Viridiplantae</taxon>
        <taxon>Streptophyta</taxon>
        <taxon>Embryophyta</taxon>
        <taxon>Tracheophyta</taxon>
        <taxon>Spermatophyta</taxon>
        <taxon>Magnoliopsida</taxon>
        <taxon>eudicotyledons</taxon>
        <taxon>Gunneridae</taxon>
        <taxon>Pentapetalae</taxon>
        <taxon>rosids</taxon>
        <taxon>fabids</taxon>
        <taxon>Fagales</taxon>
        <taxon>Juglandaceae</taxon>
        <taxon>Juglans</taxon>
    </lineage>
</organism>
<dbReference type="OrthoDB" id="1722277at2759"/>
<evidence type="ECO:0000256" key="1">
    <source>
        <dbReference type="SAM" id="MobiDB-lite"/>
    </source>
</evidence>
<dbReference type="PANTHER" id="PTHR31170">
    <property type="entry name" value="BNAC04G53230D PROTEIN"/>
    <property type="match status" value="1"/>
</dbReference>
<proteinExistence type="predicted"/>